<evidence type="ECO:0000256" key="2">
    <source>
        <dbReference type="ARBA" id="ARBA00022730"/>
    </source>
</evidence>
<dbReference type="EMBL" id="VLLC01000013">
    <property type="protein sequence ID" value="TWI71637.1"/>
    <property type="molecule type" value="Genomic_DNA"/>
</dbReference>
<dbReference type="PIRSF" id="PIRSF002162">
    <property type="entry name" value="Ribosomal_L6"/>
    <property type="match status" value="1"/>
</dbReference>
<evidence type="ECO:0000256" key="7">
    <source>
        <dbReference type="RuleBase" id="RU003869"/>
    </source>
</evidence>
<evidence type="ECO:0000256" key="3">
    <source>
        <dbReference type="ARBA" id="ARBA00022884"/>
    </source>
</evidence>
<proteinExistence type="inferred from homology"/>
<name>A0A562RRC5_9BACT</name>
<protein>
    <recommendedName>
        <fullName evidence="6">Large ribosomal subunit protein uL6</fullName>
    </recommendedName>
</protein>
<evidence type="ECO:0000259" key="9">
    <source>
        <dbReference type="Pfam" id="PF00347"/>
    </source>
</evidence>
<comment type="function">
    <text evidence="6 8">This protein binds to the 23S rRNA, and is important in its secondary structure. It is located near the subunit interface in the base of the L7/L12 stalk, and near the tRNA binding site of the peptidyltransferase center.</text>
</comment>
<evidence type="ECO:0000313" key="11">
    <source>
        <dbReference type="Proteomes" id="UP000318307"/>
    </source>
</evidence>
<dbReference type="GO" id="GO:0019843">
    <property type="term" value="F:rRNA binding"/>
    <property type="evidence" value="ECO:0007669"/>
    <property type="project" value="UniProtKB-UniRule"/>
</dbReference>
<evidence type="ECO:0000256" key="6">
    <source>
        <dbReference type="HAMAP-Rule" id="MF_01365"/>
    </source>
</evidence>
<dbReference type="PANTHER" id="PTHR11655">
    <property type="entry name" value="60S/50S RIBOSOMAL PROTEIN L6/L9"/>
    <property type="match status" value="1"/>
</dbReference>
<dbReference type="InterPro" id="IPR020040">
    <property type="entry name" value="Ribosomal_uL6_a/b-dom"/>
</dbReference>
<dbReference type="NCBIfam" id="TIGR03654">
    <property type="entry name" value="L6_bact"/>
    <property type="match status" value="1"/>
</dbReference>
<evidence type="ECO:0000256" key="1">
    <source>
        <dbReference type="ARBA" id="ARBA00009356"/>
    </source>
</evidence>
<keyword evidence="5 6" id="KW-0687">Ribonucleoprotein</keyword>
<dbReference type="GO" id="GO:0022625">
    <property type="term" value="C:cytosolic large ribosomal subunit"/>
    <property type="evidence" value="ECO:0007669"/>
    <property type="project" value="UniProtKB-UniRule"/>
</dbReference>
<evidence type="ECO:0000256" key="4">
    <source>
        <dbReference type="ARBA" id="ARBA00022980"/>
    </source>
</evidence>
<dbReference type="Gene3D" id="3.90.930.12">
    <property type="entry name" value="Ribosomal protein L6, alpha-beta domain"/>
    <property type="match status" value="2"/>
</dbReference>
<dbReference type="InterPro" id="IPR036789">
    <property type="entry name" value="Ribosomal_uL6-like_a/b-dom_sf"/>
</dbReference>
<comment type="subunit">
    <text evidence="6">Part of the 50S ribosomal subunit.</text>
</comment>
<comment type="similarity">
    <text evidence="1 6 7">Belongs to the universal ribosomal protein uL6 family.</text>
</comment>
<keyword evidence="11" id="KW-1185">Reference proteome</keyword>
<reference evidence="10 11" key="1">
    <citation type="submission" date="2019-07" db="EMBL/GenBank/DDBJ databases">
        <title>Genome sequencing of 100 strains of the haloalkaliphilic chemolithoautotrophic sulfur-oxidizing bacterium Thioalkalivibrio.</title>
        <authorList>
            <person name="Muyzer G."/>
        </authorList>
    </citation>
    <scope>NUCLEOTIDE SEQUENCE [LARGE SCALE GENOMIC DNA]</scope>
    <source>
        <strain evidence="10 11">ASO4-4</strain>
    </source>
</reference>
<dbReference type="PANTHER" id="PTHR11655:SF14">
    <property type="entry name" value="LARGE RIBOSOMAL SUBUNIT PROTEIN UL6M"/>
    <property type="match status" value="1"/>
</dbReference>
<dbReference type="Pfam" id="PF00347">
    <property type="entry name" value="Ribosomal_L6"/>
    <property type="match status" value="2"/>
</dbReference>
<keyword evidence="2 6" id="KW-0699">rRNA-binding</keyword>
<evidence type="ECO:0000313" key="10">
    <source>
        <dbReference type="EMBL" id="TWI71637.1"/>
    </source>
</evidence>
<feature type="domain" description="Large ribosomal subunit protein uL6 alpha-beta" evidence="9">
    <location>
        <begin position="11"/>
        <end position="82"/>
    </location>
</feature>
<dbReference type="OrthoDB" id="9805007at2"/>
<accession>A0A562RRC5</accession>
<comment type="caution">
    <text evidence="10">The sequence shown here is derived from an EMBL/GenBank/DDBJ whole genome shotgun (WGS) entry which is preliminary data.</text>
</comment>
<evidence type="ECO:0000256" key="8">
    <source>
        <dbReference type="RuleBase" id="RU003870"/>
    </source>
</evidence>
<dbReference type="HAMAP" id="MF_01365_B">
    <property type="entry name" value="Ribosomal_uL6_B"/>
    <property type="match status" value="1"/>
</dbReference>
<gene>
    <name evidence="6" type="primary">rplF</name>
    <name evidence="10" type="ORF">LZ24_01910</name>
</gene>
<feature type="domain" description="Large ribosomal subunit protein uL6 alpha-beta" evidence="9">
    <location>
        <begin position="91"/>
        <end position="164"/>
    </location>
</feature>
<keyword evidence="3 6" id="KW-0694">RNA-binding</keyword>
<dbReference type="AlphaFoldDB" id="A0A562RRC5"/>
<dbReference type="InterPro" id="IPR002358">
    <property type="entry name" value="Ribosomal_uL6_CS"/>
</dbReference>
<organism evidence="10 11">
    <name type="scientific">Desulfobotulus alkaliphilus</name>
    <dbReference type="NCBI Taxonomy" id="622671"/>
    <lineage>
        <taxon>Bacteria</taxon>
        <taxon>Pseudomonadati</taxon>
        <taxon>Thermodesulfobacteriota</taxon>
        <taxon>Desulfobacteria</taxon>
        <taxon>Desulfobacterales</taxon>
        <taxon>Desulfobacteraceae</taxon>
        <taxon>Desulfobotulus</taxon>
    </lineage>
</organism>
<dbReference type="PROSITE" id="PS00525">
    <property type="entry name" value="RIBOSOMAL_L6_1"/>
    <property type="match status" value="1"/>
</dbReference>
<dbReference type="FunFam" id="3.90.930.12:FF:000001">
    <property type="entry name" value="50S ribosomal protein L6"/>
    <property type="match status" value="1"/>
</dbReference>
<dbReference type="InterPro" id="IPR019906">
    <property type="entry name" value="Ribosomal_uL6_bac-type"/>
</dbReference>
<dbReference type="InterPro" id="IPR000702">
    <property type="entry name" value="Ribosomal_uL6-like"/>
</dbReference>
<sequence>MSRIGKKPIQVPAKVTVRYADRVLSVDGPLGKLQREIHPSVDLEVLENVMHVKPLTEDRQAVAFQGMTRALVANMVTGVSEGFKKVLQINGIGYRAELKTDVLTLHVGYSNPVDYPVPEGISLDVAKNNDITISGVDKQKVGQVAAEIRSVRPPEPYKGKGIKYADEHIIRKAGKAAK</sequence>
<dbReference type="GO" id="GO:0002181">
    <property type="term" value="P:cytoplasmic translation"/>
    <property type="evidence" value="ECO:0007669"/>
    <property type="project" value="TreeGrafter"/>
</dbReference>
<dbReference type="PRINTS" id="PR00059">
    <property type="entry name" value="RIBOSOMALL6"/>
</dbReference>
<dbReference type="GO" id="GO:0003735">
    <property type="term" value="F:structural constituent of ribosome"/>
    <property type="evidence" value="ECO:0007669"/>
    <property type="project" value="UniProtKB-UniRule"/>
</dbReference>
<keyword evidence="4 6" id="KW-0689">Ribosomal protein</keyword>
<dbReference type="FunFam" id="3.90.930.12:FF:000002">
    <property type="entry name" value="50S ribosomal protein L6"/>
    <property type="match status" value="1"/>
</dbReference>
<dbReference type="Proteomes" id="UP000318307">
    <property type="component" value="Unassembled WGS sequence"/>
</dbReference>
<dbReference type="RefSeq" id="WP_144684854.1">
    <property type="nucleotide sequence ID" value="NZ_VLLC01000013.1"/>
</dbReference>
<dbReference type="SUPFAM" id="SSF56053">
    <property type="entry name" value="Ribosomal protein L6"/>
    <property type="match status" value="2"/>
</dbReference>
<evidence type="ECO:0000256" key="5">
    <source>
        <dbReference type="ARBA" id="ARBA00023274"/>
    </source>
</evidence>